<dbReference type="Pfam" id="PF02776">
    <property type="entry name" value="TPP_enzyme_N"/>
    <property type="match status" value="1"/>
</dbReference>
<dbReference type="Pfam" id="PF02775">
    <property type="entry name" value="TPP_enzyme_C"/>
    <property type="match status" value="1"/>
</dbReference>
<name>A0ABV4CHQ9_9PSEU</name>
<dbReference type="SUPFAM" id="SSF52467">
    <property type="entry name" value="DHS-like NAD/FAD-binding domain"/>
    <property type="match status" value="1"/>
</dbReference>
<dbReference type="SUPFAM" id="SSF52518">
    <property type="entry name" value="Thiamin diphosphate-binding fold (THDP-binding)"/>
    <property type="match status" value="2"/>
</dbReference>
<evidence type="ECO:0000259" key="5">
    <source>
        <dbReference type="Pfam" id="PF00205"/>
    </source>
</evidence>
<evidence type="ECO:0000313" key="9">
    <source>
        <dbReference type="Proteomes" id="UP001564626"/>
    </source>
</evidence>
<feature type="domain" description="Thiamine pyrophosphate enzyme central" evidence="5">
    <location>
        <begin position="197"/>
        <end position="319"/>
    </location>
</feature>
<feature type="domain" description="Thiamine pyrophosphate enzyme TPP-binding" evidence="6">
    <location>
        <begin position="404"/>
        <end position="540"/>
    </location>
</feature>
<proteinExistence type="inferred from homology"/>
<evidence type="ECO:0000256" key="2">
    <source>
        <dbReference type="ARBA" id="ARBA00023052"/>
    </source>
</evidence>
<dbReference type="InterPro" id="IPR029035">
    <property type="entry name" value="DHS-like_NAD/FAD-binding_dom"/>
</dbReference>
<dbReference type="Gene3D" id="3.40.50.1220">
    <property type="entry name" value="TPP-binding domain"/>
    <property type="match status" value="1"/>
</dbReference>
<keyword evidence="2 3" id="KW-0786">Thiamine pyrophosphate</keyword>
<feature type="region of interest" description="Disordered" evidence="4">
    <location>
        <begin position="544"/>
        <end position="570"/>
    </location>
</feature>
<dbReference type="RefSeq" id="WP_345367210.1">
    <property type="nucleotide sequence ID" value="NZ_BAABII010000018.1"/>
</dbReference>
<gene>
    <name evidence="8" type="ORF">AB8O55_14375</name>
</gene>
<dbReference type="Pfam" id="PF00205">
    <property type="entry name" value="TPP_enzyme_M"/>
    <property type="match status" value="1"/>
</dbReference>
<dbReference type="InterPro" id="IPR045229">
    <property type="entry name" value="TPP_enz"/>
</dbReference>
<dbReference type="InterPro" id="IPR011766">
    <property type="entry name" value="TPP_enzyme_TPP-bd"/>
</dbReference>
<dbReference type="InterPro" id="IPR012000">
    <property type="entry name" value="Thiamin_PyroP_enz_cen_dom"/>
</dbReference>
<sequence length="570" mass="60112">MPERGSGAWDAVLEVVRQNGVRTLFGLPGDDLALLAALRRSAAPPRLVLCRDQRNALFMATGHAVQTGTPAVAVVGKGPAVTNASTGLLEARYSHAPVVLIGSGTGAPHRGARAFQELDQVAAVAPLTKWAHRVEHADRLVPALRRALLVATQGAPGPVYLEVPDHLLEATVAVRGGGPVVSGAVRTRHEPSASQPVREARRPILLVGGGMRHRNGARVVERLAERIGAAIFCTASGRGAVDEDHPHFLGLSGLYAASSTTSLWSTADCLISLGSRLEETATLGWPETIGEATPVVQVNIAGDEFAADYSGPCLTGDAAGVVEEWLADDLGTPESRAAWTREVTGARRRLRDAHREALDRFAGSGGRLRVAELLAAVQRVVPEHRVLVQENGLQDMWSYFFPVYHCGRAGGSVVPSEQTSLGFGAAAAAGVKLAEPHRPVLALVGDGAFGLFAADLRTLVRERIGVCYLVLRNGGYGWLQQQADQHDPPLTGFAFAGGEEPLERTPGVHHVVVERRAELDDVLAAAVAAAAGGTPGVVEVPVPLDDAALRPEGDSGTAEPWPRPETDKER</sequence>
<protein>
    <submittedName>
        <fullName evidence="8">Thiamine pyrophosphate-binding protein</fullName>
    </submittedName>
</protein>
<dbReference type="InterPro" id="IPR029061">
    <property type="entry name" value="THDP-binding"/>
</dbReference>
<dbReference type="InterPro" id="IPR012001">
    <property type="entry name" value="Thiamin_PyroP_enz_TPP-bd_dom"/>
</dbReference>
<dbReference type="CDD" id="cd00568">
    <property type="entry name" value="TPP_enzymes"/>
    <property type="match status" value="1"/>
</dbReference>
<comment type="similarity">
    <text evidence="1 3">Belongs to the TPP enzyme family.</text>
</comment>
<dbReference type="EMBL" id="JBGEHV010000023">
    <property type="protein sequence ID" value="MEY8040588.1"/>
    <property type="molecule type" value="Genomic_DNA"/>
</dbReference>
<evidence type="ECO:0000256" key="4">
    <source>
        <dbReference type="SAM" id="MobiDB-lite"/>
    </source>
</evidence>
<dbReference type="Proteomes" id="UP001564626">
    <property type="component" value="Unassembled WGS sequence"/>
</dbReference>
<evidence type="ECO:0000313" key="8">
    <source>
        <dbReference type="EMBL" id="MEY8040588.1"/>
    </source>
</evidence>
<feature type="domain" description="Thiamine pyrophosphate enzyme N-terminal TPP-binding" evidence="7">
    <location>
        <begin position="10"/>
        <end position="122"/>
    </location>
</feature>
<accession>A0ABV4CHQ9</accession>
<dbReference type="CDD" id="cd07035">
    <property type="entry name" value="TPP_PYR_POX_like"/>
    <property type="match status" value="1"/>
</dbReference>
<evidence type="ECO:0000256" key="1">
    <source>
        <dbReference type="ARBA" id="ARBA00007812"/>
    </source>
</evidence>
<evidence type="ECO:0000259" key="7">
    <source>
        <dbReference type="Pfam" id="PF02776"/>
    </source>
</evidence>
<evidence type="ECO:0000256" key="3">
    <source>
        <dbReference type="RuleBase" id="RU362132"/>
    </source>
</evidence>
<organism evidence="8 9">
    <name type="scientific">Saccharopolyspora cebuensis</name>
    <dbReference type="NCBI Taxonomy" id="418759"/>
    <lineage>
        <taxon>Bacteria</taxon>
        <taxon>Bacillati</taxon>
        <taxon>Actinomycetota</taxon>
        <taxon>Actinomycetes</taxon>
        <taxon>Pseudonocardiales</taxon>
        <taxon>Pseudonocardiaceae</taxon>
        <taxon>Saccharopolyspora</taxon>
    </lineage>
</organism>
<evidence type="ECO:0000259" key="6">
    <source>
        <dbReference type="Pfam" id="PF02775"/>
    </source>
</evidence>
<dbReference type="PANTHER" id="PTHR18968">
    <property type="entry name" value="THIAMINE PYROPHOSPHATE ENZYMES"/>
    <property type="match status" value="1"/>
</dbReference>
<comment type="caution">
    <text evidence="8">The sequence shown here is derived from an EMBL/GenBank/DDBJ whole genome shotgun (WGS) entry which is preliminary data.</text>
</comment>
<dbReference type="PANTHER" id="PTHR18968:SF13">
    <property type="entry name" value="ACETOLACTATE SYNTHASE CATALYTIC SUBUNIT, MITOCHONDRIAL"/>
    <property type="match status" value="1"/>
</dbReference>
<reference evidence="8 9" key="1">
    <citation type="submission" date="2024-08" db="EMBL/GenBank/DDBJ databases">
        <title>Genome mining of Saccharopolyspora cebuensis PGLac3 from Nigerian medicinal plant.</title>
        <authorList>
            <person name="Ezeobiora C.E."/>
            <person name="Igbokwe N.H."/>
            <person name="Amin D.H."/>
            <person name="Mendie U.E."/>
        </authorList>
    </citation>
    <scope>NUCLEOTIDE SEQUENCE [LARGE SCALE GENOMIC DNA]</scope>
    <source>
        <strain evidence="8 9">PGLac3</strain>
    </source>
</reference>
<keyword evidence="9" id="KW-1185">Reference proteome</keyword>
<dbReference type="Gene3D" id="3.40.50.970">
    <property type="match status" value="2"/>
</dbReference>